<dbReference type="KEGG" id="cik:H0194_06800"/>
<evidence type="ECO:0000313" key="3">
    <source>
        <dbReference type="Proteomes" id="UP000515743"/>
    </source>
</evidence>
<protein>
    <submittedName>
        <fullName evidence="2">Esterase family protein</fullName>
    </submittedName>
</protein>
<name>A0A7G7CMI3_9CORY</name>
<proteinExistence type="predicted"/>
<dbReference type="Proteomes" id="UP000515743">
    <property type="component" value="Chromosome"/>
</dbReference>
<feature type="signal peptide" evidence="1">
    <location>
        <begin position="1"/>
        <end position="24"/>
    </location>
</feature>
<dbReference type="InterPro" id="IPR000801">
    <property type="entry name" value="Esterase-like"/>
</dbReference>
<dbReference type="PANTHER" id="PTHR48098:SF1">
    <property type="entry name" value="DIACYLGLYCEROL ACYLTRANSFERASE_MYCOLYLTRANSFERASE AG85A"/>
    <property type="match status" value="1"/>
</dbReference>
<dbReference type="SUPFAM" id="SSF53474">
    <property type="entry name" value="alpha/beta-Hydrolases"/>
    <property type="match status" value="1"/>
</dbReference>
<accession>A0A7G7CMI3</accession>
<dbReference type="EMBL" id="CP059404">
    <property type="protein sequence ID" value="QNE88799.1"/>
    <property type="molecule type" value="Genomic_DNA"/>
</dbReference>
<gene>
    <name evidence="2" type="ORF">H0194_06800</name>
</gene>
<dbReference type="GO" id="GO:0016747">
    <property type="term" value="F:acyltransferase activity, transferring groups other than amino-acyl groups"/>
    <property type="evidence" value="ECO:0007669"/>
    <property type="project" value="TreeGrafter"/>
</dbReference>
<dbReference type="PANTHER" id="PTHR48098">
    <property type="entry name" value="ENTEROCHELIN ESTERASE-RELATED"/>
    <property type="match status" value="1"/>
</dbReference>
<organism evidence="2 3">
    <name type="scientific">Corynebacterium incognita</name>
    <dbReference type="NCBI Taxonomy" id="2754725"/>
    <lineage>
        <taxon>Bacteria</taxon>
        <taxon>Bacillati</taxon>
        <taxon>Actinomycetota</taxon>
        <taxon>Actinomycetes</taxon>
        <taxon>Mycobacteriales</taxon>
        <taxon>Corynebacteriaceae</taxon>
        <taxon>Corynebacterium</taxon>
    </lineage>
</organism>
<dbReference type="InterPro" id="IPR050583">
    <property type="entry name" value="Mycobacterial_A85_antigen"/>
</dbReference>
<dbReference type="RefSeq" id="WP_185175189.1">
    <property type="nucleotide sequence ID" value="NZ_CP059404.1"/>
</dbReference>
<dbReference type="InterPro" id="IPR029058">
    <property type="entry name" value="AB_hydrolase_fold"/>
</dbReference>
<dbReference type="Pfam" id="PF00756">
    <property type="entry name" value="Esterase"/>
    <property type="match status" value="1"/>
</dbReference>
<evidence type="ECO:0000256" key="1">
    <source>
        <dbReference type="SAM" id="SignalP"/>
    </source>
</evidence>
<feature type="chain" id="PRO_5039435489" evidence="1">
    <location>
        <begin position="25"/>
        <end position="359"/>
    </location>
</feature>
<keyword evidence="3" id="KW-1185">Reference proteome</keyword>
<keyword evidence="1" id="KW-0732">Signal</keyword>
<sequence>MKIFRNLAASVAVATAVVAAPIVASDDAGIQATAEAATRKSTISPMKVTSDIANKKWYKKAKADRRVKLLQASSPAMNGRQVPLVVIPAKSANRPTVYLLNGAGSGDQDTDWVSNSGVVDFYSKKNVNVVIPMTGAFSYFTNWKHTPNGTYLKGPQKWETFMTRELPGPIEDKLNANDKRAVAGMSMSATSALLYAQHKPGFYDAVGSFAGCAETSSPLGYTALRVTTQRGGSTPEKMWGPMGSRTNRYNDALLNAKKLRGHKLYVSSASGLADEYSMPGYWMSRGVPPVQASSGVIAPTIEGGAIEAVVNVCTHNLKAKLDKYGIKANYNFRNAGTHSWPGWREDLEKSWPTFAAAFR</sequence>
<dbReference type="Gene3D" id="3.40.50.1820">
    <property type="entry name" value="alpha/beta hydrolase"/>
    <property type="match status" value="1"/>
</dbReference>
<dbReference type="AlphaFoldDB" id="A0A7G7CMI3"/>
<evidence type="ECO:0000313" key="2">
    <source>
        <dbReference type="EMBL" id="QNE88799.1"/>
    </source>
</evidence>
<reference evidence="2 3" key="1">
    <citation type="submission" date="2020-07" db="EMBL/GenBank/DDBJ databases">
        <title>Complete genome and description of Corynebacterium incognita strain Marseille-Q3630 sp. nov.</title>
        <authorList>
            <person name="Boxberger M."/>
        </authorList>
    </citation>
    <scope>NUCLEOTIDE SEQUENCE [LARGE SCALE GENOMIC DNA]</scope>
    <source>
        <strain evidence="2 3">Marseille-Q3630</strain>
    </source>
</reference>